<proteinExistence type="predicted"/>
<evidence type="ECO:0000256" key="2">
    <source>
        <dbReference type="ARBA" id="ARBA00023125"/>
    </source>
</evidence>
<organism evidence="5 6">
    <name type="scientific">Hydrogenovibrio marinus</name>
    <dbReference type="NCBI Taxonomy" id="28885"/>
    <lineage>
        <taxon>Bacteria</taxon>
        <taxon>Pseudomonadati</taxon>
        <taxon>Pseudomonadota</taxon>
        <taxon>Gammaproteobacteria</taxon>
        <taxon>Thiotrichales</taxon>
        <taxon>Piscirickettsiaceae</taxon>
        <taxon>Hydrogenovibrio</taxon>
    </lineage>
</organism>
<keyword evidence="1" id="KW-0805">Transcription regulation</keyword>
<dbReference type="SUPFAM" id="SSF46689">
    <property type="entry name" value="Homeodomain-like"/>
    <property type="match status" value="1"/>
</dbReference>
<evidence type="ECO:0000256" key="1">
    <source>
        <dbReference type="ARBA" id="ARBA00023015"/>
    </source>
</evidence>
<dbReference type="GO" id="GO:0000976">
    <property type="term" value="F:transcription cis-regulatory region binding"/>
    <property type="evidence" value="ECO:0007669"/>
    <property type="project" value="TreeGrafter"/>
</dbReference>
<dbReference type="Proteomes" id="UP000027341">
    <property type="component" value="Unassembled WGS sequence"/>
</dbReference>
<dbReference type="Gene3D" id="1.10.10.60">
    <property type="entry name" value="Homeodomain-like"/>
    <property type="match status" value="1"/>
</dbReference>
<dbReference type="PANTHER" id="PTHR47894">
    <property type="entry name" value="HTH-TYPE TRANSCRIPTIONAL REGULATOR GADX"/>
    <property type="match status" value="1"/>
</dbReference>
<gene>
    <name evidence="5" type="ORF">EI16_12360</name>
</gene>
<sequence length="104" mass="11860">MEIIDQVKDEIKKQLLNQKVTDESVAKSMGVSSRTLQRKLKAQKTTFKSLFNEIWLDMANKHIQTKELPLKDVAKLIGFSNLSAFSRAYKRLTGVSPSYAQVEE</sequence>
<evidence type="ECO:0000313" key="6">
    <source>
        <dbReference type="Proteomes" id="UP000027341"/>
    </source>
</evidence>
<dbReference type="RefSeq" id="WP_029913526.1">
    <property type="nucleotide sequence ID" value="NZ_JMIU01000002.1"/>
</dbReference>
<keyword evidence="6" id="KW-1185">Reference proteome</keyword>
<dbReference type="InterPro" id="IPR020449">
    <property type="entry name" value="Tscrpt_reg_AraC-type_HTH"/>
</dbReference>
<feature type="domain" description="HTH araC/xylS-type" evidence="4">
    <location>
        <begin position="5"/>
        <end position="103"/>
    </location>
</feature>
<dbReference type="SMART" id="SM00342">
    <property type="entry name" value="HTH_ARAC"/>
    <property type="match status" value="1"/>
</dbReference>
<dbReference type="PROSITE" id="PS01124">
    <property type="entry name" value="HTH_ARAC_FAMILY_2"/>
    <property type="match status" value="1"/>
</dbReference>
<protein>
    <recommendedName>
        <fullName evidence="4">HTH araC/xylS-type domain-containing protein</fullName>
    </recommendedName>
</protein>
<dbReference type="GO" id="GO:0005829">
    <property type="term" value="C:cytosol"/>
    <property type="evidence" value="ECO:0007669"/>
    <property type="project" value="TreeGrafter"/>
</dbReference>
<comment type="caution">
    <text evidence="5">The sequence shown here is derived from an EMBL/GenBank/DDBJ whole genome shotgun (WGS) entry which is preliminary data.</text>
</comment>
<keyword evidence="2" id="KW-0238">DNA-binding</keyword>
<dbReference type="InterPro" id="IPR009057">
    <property type="entry name" value="Homeodomain-like_sf"/>
</dbReference>
<evidence type="ECO:0000256" key="3">
    <source>
        <dbReference type="ARBA" id="ARBA00023163"/>
    </source>
</evidence>
<dbReference type="PRINTS" id="PR00032">
    <property type="entry name" value="HTHARAC"/>
</dbReference>
<reference evidence="5 6" key="1">
    <citation type="submission" date="2014-04" db="EMBL/GenBank/DDBJ databases">
        <title>Draft genome sequence of Hydrogenovibrio marinus MH-110, a model organism for aerobic H2 metabolism.</title>
        <authorList>
            <person name="Cha H.J."/>
            <person name="Jo B.H."/>
            <person name="Hwang B.H."/>
        </authorList>
    </citation>
    <scope>NUCLEOTIDE SEQUENCE [LARGE SCALE GENOMIC DNA]</scope>
    <source>
        <strain evidence="5 6">MH-110</strain>
    </source>
</reference>
<evidence type="ECO:0000313" key="5">
    <source>
        <dbReference type="EMBL" id="KDN94685.1"/>
    </source>
</evidence>
<evidence type="ECO:0000259" key="4">
    <source>
        <dbReference type="PROSITE" id="PS01124"/>
    </source>
</evidence>
<dbReference type="PANTHER" id="PTHR47894:SF1">
    <property type="entry name" value="HTH-TYPE TRANSCRIPTIONAL REGULATOR VQSM"/>
    <property type="match status" value="1"/>
</dbReference>
<dbReference type="STRING" id="28885.EI16_12360"/>
<dbReference type="InterPro" id="IPR018060">
    <property type="entry name" value="HTH_AraC"/>
</dbReference>
<dbReference type="Pfam" id="PF12833">
    <property type="entry name" value="HTH_18"/>
    <property type="match status" value="1"/>
</dbReference>
<name>A0A066ZX95_HYDMR</name>
<keyword evidence="3" id="KW-0804">Transcription</keyword>
<dbReference type="AlphaFoldDB" id="A0A066ZX95"/>
<accession>A0A066ZX95</accession>
<dbReference type="GO" id="GO:0003700">
    <property type="term" value="F:DNA-binding transcription factor activity"/>
    <property type="evidence" value="ECO:0007669"/>
    <property type="project" value="InterPro"/>
</dbReference>
<dbReference type="EMBL" id="JMIU01000002">
    <property type="protein sequence ID" value="KDN94685.1"/>
    <property type="molecule type" value="Genomic_DNA"/>
</dbReference>